<evidence type="ECO:0000313" key="8">
    <source>
        <dbReference type="EMBL" id="MCK0196465.1"/>
    </source>
</evidence>
<comment type="catalytic activity">
    <reaction evidence="1">
        <text>a 1,2-diacyl-sn-glycero-3-phosphocholine + H2O = a 1,2-diacyl-sn-glycero-3-phosphate + choline + H(+)</text>
        <dbReference type="Rhea" id="RHEA:14445"/>
        <dbReference type="ChEBI" id="CHEBI:15354"/>
        <dbReference type="ChEBI" id="CHEBI:15377"/>
        <dbReference type="ChEBI" id="CHEBI:15378"/>
        <dbReference type="ChEBI" id="CHEBI:57643"/>
        <dbReference type="ChEBI" id="CHEBI:58608"/>
        <dbReference type="EC" id="3.1.4.4"/>
    </reaction>
</comment>
<proteinExistence type="predicted"/>
<dbReference type="CDD" id="cd09140">
    <property type="entry name" value="PLDc_vPLD1_2_like_bac_1"/>
    <property type="match status" value="1"/>
</dbReference>
<dbReference type="PANTHER" id="PTHR18896:SF76">
    <property type="entry name" value="PHOSPHOLIPASE"/>
    <property type="match status" value="1"/>
</dbReference>
<dbReference type="SUPFAM" id="SSF56024">
    <property type="entry name" value="Phospholipase D/nuclease"/>
    <property type="match status" value="2"/>
</dbReference>
<evidence type="ECO:0000256" key="5">
    <source>
        <dbReference type="SAM" id="MobiDB-lite"/>
    </source>
</evidence>
<feature type="domain" description="PLD phosphodiesterase" evidence="7">
    <location>
        <begin position="158"/>
        <end position="185"/>
    </location>
</feature>
<dbReference type="Gene3D" id="3.30.870.10">
    <property type="entry name" value="Endonuclease Chain A"/>
    <property type="match status" value="2"/>
</dbReference>
<keyword evidence="6" id="KW-1133">Transmembrane helix</keyword>
<keyword evidence="2" id="KW-0677">Repeat</keyword>
<feature type="transmembrane region" description="Helical" evidence="6">
    <location>
        <begin position="710"/>
        <end position="734"/>
    </location>
</feature>
<evidence type="ECO:0000256" key="4">
    <source>
        <dbReference type="ARBA" id="ARBA00023098"/>
    </source>
</evidence>
<feature type="transmembrane region" description="Helical" evidence="6">
    <location>
        <begin position="602"/>
        <end position="620"/>
    </location>
</feature>
<keyword evidence="6" id="KW-0812">Transmembrane</keyword>
<sequence length="742" mass="80279">MLDRTRDLSDPRRGASGASSMPSTDLRSDAPFLLEPGRNVWRAAMARRAAALIDGGSYFGALRAAMLKVEHSIHIVGWDLDSRTRLVGCSGSAEDGLPETLGAFLSALVKRRPKLRIRLLLWDYSMVFALQRELAPVYSFLWRTPEQIEICLDDVLPVGASHHQKMVIIDERLAFTGGLDLTSRRWDRCEHRVNDPRRADPAGALYPPFHDVQAVVDGEAAAALGEIVRLRWRRAACETLPVRTPARRGPAVDLWPDGVEPDLTDVAVGIARTMPRFAGEAAVDEVHHLFADMVGAAERLVYIENQFVTHAATAERLAARMRERAALEALIVCPRSYDGWLERRVMVAGRLRFMNILEDAGVAERVRLLYPQSRADDAAVPVMVHAKVLAVDDALLRIGSANLCNRSMGLDSECDIVFAAPDGPAGDVSRAGIAAIRDRLIGEHSGIDPARIGAHLSSGRPLLPLIDAEPGERRRLLAVEDAISGIAPTEAALDAVADPIEPFDEDEAQADARNAPRSRRIGLGAVLKAVVLLCAILIVSYVWQMSPLGNTDQIMNAIDAISDRPWAPLAVVALFLVAECVIFPVTLLIFATIAVFGGWQGFLFALMGALASAAVSYGVGRRLGSRPLRRVIGPRINRIRRALGRSGIVTMASVRLVPLAPFTFVNLVAGAIGLRFIDFIAGTALGLMPGLIVMSALGNQISALFHDPSLGGILALAGFVLLWVGLGVGLQLLITRYRTVDG</sequence>
<dbReference type="InterPro" id="IPR001736">
    <property type="entry name" value="PLipase_D/transphosphatidylase"/>
</dbReference>
<evidence type="ECO:0000256" key="6">
    <source>
        <dbReference type="SAM" id="Phobius"/>
    </source>
</evidence>
<accession>A0ABT0D937</accession>
<gene>
    <name evidence="8" type="ORF">MWN34_06005</name>
</gene>
<dbReference type="RefSeq" id="WP_247027547.1">
    <property type="nucleotide sequence ID" value="NZ_JALKCH010000003.1"/>
</dbReference>
<comment type="caution">
    <text evidence="8">The sequence shown here is derived from an EMBL/GenBank/DDBJ whole genome shotgun (WGS) entry which is preliminary data.</text>
</comment>
<keyword evidence="9" id="KW-1185">Reference proteome</keyword>
<dbReference type="InterPro" id="IPR032816">
    <property type="entry name" value="VTT_dom"/>
</dbReference>
<evidence type="ECO:0000313" key="9">
    <source>
        <dbReference type="Proteomes" id="UP001203284"/>
    </source>
</evidence>
<feature type="transmembrane region" description="Helical" evidence="6">
    <location>
        <begin position="566"/>
        <end position="596"/>
    </location>
</feature>
<keyword evidence="4" id="KW-0443">Lipid metabolism</keyword>
<dbReference type="Proteomes" id="UP001203284">
    <property type="component" value="Unassembled WGS sequence"/>
</dbReference>
<dbReference type="PANTHER" id="PTHR18896">
    <property type="entry name" value="PHOSPHOLIPASE D"/>
    <property type="match status" value="1"/>
</dbReference>
<evidence type="ECO:0000259" key="7">
    <source>
        <dbReference type="PROSITE" id="PS50035"/>
    </source>
</evidence>
<dbReference type="EMBL" id="JALKCH010000003">
    <property type="protein sequence ID" value="MCK0196465.1"/>
    <property type="molecule type" value="Genomic_DNA"/>
</dbReference>
<dbReference type="SMART" id="SM00155">
    <property type="entry name" value="PLDc"/>
    <property type="match status" value="2"/>
</dbReference>
<reference evidence="8 9" key="1">
    <citation type="submission" date="2022-04" db="EMBL/GenBank/DDBJ databases">
        <authorList>
            <person name="Grouzdev D.S."/>
            <person name="Pantiukh K.S."/>
            <person name="Krutkina M.S."/>
        </authorList>
    </citation>
    <scope>NUCLEOTIDE SEQUENCE [LARGE SCALE GENOMIC DNA]</scope>
    <source>
        <strain evidence="8 9">6x-1</strain>
    </source>
</reference>
<feature type="domain" description="PLD phosphodiesterase" evidence="7">
    <location>
        <begin position="380"/>
        <end position="407"/>
    </location>
</feature>
<feature type="transmembrane region" description="Helical" evidence="6">
    <location>
        <begin position="521"/>
        <end position="545"/>
    </location>
</feature>
<organism evidence="8 9">
    <name type="scientific">Ancylobacter crimeensis</name>
    <dbReference type="NCBI Taxonomy" id="2579147"/>
    <lineage>
        <taxon>Bacteria</taxon>
        <taxon>Pseudomonadati</taxon>
        <taxon>Pseudomonadota</taxon>
        <taxon>Alphaproteobacteria</taxon>
        <taxon>Hyphomicrobiales</taxon>
        <taxon>Xanthobacteraceae</taxon>
        <taxon>Ancylobacter</taxon>
    </lineage>
</organism>
<dbReference type="PROSITE" id="PS50035">
    <property type="entry name" value="PLD"/>
    <property type="match status" value="2"/>
</dbReference>
<dbReference type="Pfam" id="PF09335">
    <property type="entry name" value="VTT_dom"/>
    <property type="match status" value="1"/>
</dbReference>
<evidence type="ECO:0000256" key="1">
    <source>
        <dbReference type="ARBA" id="ARBA00000798"/>
    </source>
</evidence>
<evidence type="ECO:0000256" key="2">
    <source>
        <dbReference type="ARBA" id="ARBA00022737"/>
    </source>
</evidence>
<feature type="transmembrane region" description="Helical" evidence="6">
    <location>
        <begin position="679"/>
        <end position="698"/>
    </location>
</feature>
<protein>
    <submittedName>
        <fullName evidence="8">VTT domain-containing protein</fullName>
    </submittedName>
</protein>
<feature type="compositionally biased region" description="Basic and acidic residues" evidence="5">
    <location>
        <begin position="1"/>
        <end position="13"/>
    </location>
</feature>
<dbReference type="Pfam" id="PF00614">
    <property type="entry name" value="PLDc"/>
    <property type="match status" value="1"/>
</dbReference>
<dbReference type="CDD" id="cd09143">
    <property type="entry name" value="PLDc_vPLD1_2_like_bac_2"/>
    <property type="match status" value="1"/>
</dbReference>
<keyword evidence="3" id="KW-0378">Hydrolase</keyword>
<keyword evidence="6" id="KW-0472">Membrane</keyword>
<dbReference type="InterPro" id="IPR015679">
    <property type="entry name" value="PLipase_D_fam"/>
</dbReference>
<evidence type="ECO:0000256" key="3">
    <source>
        <dbReference type="ARBA" id="ARBA00022801"/>
    </source>
</evidence>
<name>A0ABT0D937_9HYPH</name>
<feature type="region of interest" description="Disordered" evidence="5">
    <location>
        <begin position="1"/>
        <end position="30"/>
    </location>
</feature>